<protein>
    <recommendedName>
        <fullName evidence="3">Ubiquitin-like protease family profile domain-containing protein</fullName>
    </recommendedName>
</protein>
<dbReference type="SUPFAM" id="SSF54001">
    <property type="entry name" value="Cysteine proteinases"/>
    <property type="match status" value="1"/>
</dbReference>
<dbReference type="Gene3D" id="3.40.395.10">
    <property type="entry name" value="Adenoviral Proteinase, Chain A"/>
    <property type="match status" value="1"/>
</dbReference>
<keyword evidence="2" id="KW-1185">Reference proteome</keyword>
<dbReference type="InterPro" id="IPR038765">
    <property type="entry name" value="Papain-like_cys_pep_sf"/>
</dbReference>
<sequence>LANHVSPGHWNMSALTDFEGAPLQLGGSDCGVFMLYALYVTLSKPFDFAASDIPTIRKWWCYRLLQAFPLTSEIPQPVAQEKRPNPDDMEVTPPEADVIEITPTPKFSDSAVMRNIQLACEWVEENQRHFAGKIELPKILKMKEDDALLAITMCDLFINTLYEGDMDEEEIRAPFLFTFQKLEDMEFFLQEIRDQRNIRVSCFFNPDL</sequence>
<name>A0A9W7WRS5_TRIRA</name>
<reference evidence="1" key="1">
    <citation type="submission" date="2021-02" db="EMBL/GenBank/DDBJ databases">
        <title>Comparative genomics reveals that relaxation of natural selection precedes convergent phenotypic evolution of cavefish.</title>
        <authorList>
            <person name="Peng Z."/>
        </authorList>
    </citation>
    <scope>NUCLEOTIDE SEQUENCE</scope>
    <source>
        <tissue evidence="1">Muscle</tissue>
    </source>
</reference>
<feature type="non-terminal residue" evidence="1">
    <location>
        <position position="1"/>
    </location>
</feature>
<dbReference type="Proteomes" id="UP001059041">
    <property type="component" value="Linkage Group LG8"/>
</dbReference>
<gene>
    <name evidence="1" type="ORF">IRJ41_021486</name>
</gene>
<dbReference type="AlphaFoldDB" id="A0A9W7WRS5"/>
<proteinExistence type="predicted"/>
<evidence type="ECO:0000313" key="1">
    <source>
        <dbReference type="EMBL" id="KAI7807093.1"/>
    </source>
</evidence>
<organism evidence="1 2">
    <name type="scientific">Triplophysa rosa</name>
    <name type="common">Cave loach</name>
    <dbReference type="NCBI Taxonomy" id="992332"/>
    <lineage>
        <taxon>Eukaryota</taxon>
        <taxon>Metazoa</taxon>
        <taxon>Chordata</taxon>
        <taxon>Craniata</taxon>
        <taxon>Vertebrata</taxon>
        <taxon>Euteleostomi</taxon>
        <taxon>Actinopterygii</taxon>
        <taxon>Neopterygii</taxon>
        <taxon>Teleostei</taxon>
        <taxon>Ostariophysi</taxon>
        <taxon>Cypriniformes</taxon>
        <taxon>Nemacheilidae</taxon>
        <taxon>Triplophysa</taxon>
    </lineage>
</organism>
<evidence type="ECO:0008006" key="3">
    <source>
        <dbReference type="Google" id="ProtNLM"/>
    </source>
</evidence>
<dbReference type="EMBL" id="JAFHDT010000008">
    <property type="protein sequence ID" value="KAI7807093.1"/>
    <property type="molecule type" value="Genomic_DNA"/>
</dbReference>
<evidence type="ECO:0000313" key="2">
    <source>
        <dbReference type="Proteomes" id="UP001059041"/>
    </source>
</evidence>
<feature type="non-terminal residue" evidence="1">
    <location>
        <position position="208"/>
    </location>
</feature>
<accession>A0A9W7WRS5</accession>
<comment type="caution">
    <text evidence="1">The sequence shown here is derived from an EMBL/GenBank/DDBJ whole genome shotgun (WGS) entry which is preliminary data.</text>
</comment>